<dbReference type="GO" id="GO:0006508">
    <property type="term" value="P:proteolysis"/>
    <property type="evidence" value="ECO:0007669"/>
    <property type="project" value="UniProtKB-KW"/>
</dbReference>
<dbReference type="EMBL" id="LJCO01000020">
    <property type="protein sequence ID" value="KPV44879.1"/>
    <property type="molecule type" value="Genomic_DNA"/>
</dbReference>
<dbReference type="RefSeq" id="WP_054968110.1">
    <property type="nucleotide sequence ID" value="NZ_LJCO01000020.1"/>
</dbReference>
<feature type="active site" description="Proton acceptor" evidence="7">
    <location>
        <position position="197"/>
    </location>
</feature>
<evidence type="ECO:0000313" key="9">
    <source>
        <dbReference type="EMBL" id="KPV44879.1"/>
    </source>
</evidence>
<keyword evidence="2" id="KW-0031">Aminopeptidase</keyword>
<evidence type="ECO:0000256" key="5">
    <source>
        <dbReference type="ARBA" id="ARBA00022801"/>
    </source>
</evidence>
<proteinExistence type="inferred from homology"/>
<keyword evidence="4 8" id="KW-0479">Metal-binding</keyword>
<dbReference type="Pfam" id="PF05343">
    <property type="entry name" value="Peptidase_M42"/>
    <property type="match status" value="1"/>
</dbReference>
<evidence type="ECO:0000256" key="8">
    <source>
        <dbReference type="PIRSR" id="PIRSR001123-2"/>
    </source>
</evidence>
<feature type="binding site" evidence="8">
    <location>
        <position position="169"/>
    </location>
    <ligand>
        <name>Zn(2+)</name>
        <dbReference type="ChEBI" id="CHEBI:29105"/>
        <label>1</label>
    </ligand>
</feature>
<dbReference type="GO" id="GO:0004177">
    <property type="term" value="F:aminopeptidase activity"/>
    <property type="evidence" value="ECO:0007669"/>
    <property type="project" value="UniProtKB-UniRule"/>
</dbReference>
<dbReference type="Proteomes" id="UP000050482">
    <property type="component" value="Unassembled WGS sequence"/>
</dbReference>
<comment type="caution">
    <text evidence="9">The sequence shown here is derived from an EMBL/GenBank/DDBJ whole genome shotgun (WGS) entry which is preliminary data.</text>
</comment>
<dbReference type="SUPFAM" id="SSF53187">
    <property type="entry name" value="Zn-dependent exopeptidases"/>
    <property type="match status" value="1"/>
</dbReference>
<dbReference type="GO" id="GO:0046872">
    <property type="term" value="F:metal ion binding"/>
    <property type="evidence" value="ECO:0007669"/>
    <property type="project" value="UniProtKB-UniRule"/>
</dbReference>
<gene>
    <name evidence="9" type="ORF">AN477_05190</name>
</gene>
<dbReference type="STRING" id="471514.AN477_05190"/>
<dbReference type="PANTHER" id="PTHR32481">
    <property type="entry name" value="AMINOPEPTIDASE"/>
    <property type="match status" value="1"/>
</dbReference>
<evidence type="ECO:0000256" key="6">
    <source>
        <dbReference type="PIRNR" id="PIRNR001123"/>
    </source>
</evidence>
<dbReference type="Gene3D" id="2.40.30.40">
    <property type="entry name" value="Peptidase M42, domain 2"/>
    <property type="match status" value="1"/>
</dbReference>
<evidence type="ECO:0000256" key="4">
    <source>
        <dbReference type="ARBA" id="ARBA00022723"/>
    </source>
</evidence>
<keyword evidence="10" id="KW-1185">Reference proteome</keyword>
<sequence length="340" mass="36834">MLLKTLTEAMGPSGFEDEIRNLIREEVSPHVAKMYTDVLGSLYCENTVQTGPRIMLDAHMDEVGLMIVHIEENGLLRFKPIGGIDPRVLVSKPVQIGTEKRFGVIGAKPIHLQSPDERTKPLGINQLYIDIGAKDKKDAEQVVKLGDVCVFATRYEELGDNCAKAKSFDDRVGCAILIETLKKQFQVPLVGAFTVQEEVGLRGATAAGYRVQPDIAIALEGTVCFDVVGAPSHGQSTVLGGGPALTVQDSQTIADRAFLEFMISVAEKHNIPYQLRRVKGGSNDFGAIHKTRDGVIGGGISVPVRYIHAPAQIISLEDYQNAILLTEAIVRAISEGGFTI</sequence>
<dbReference type="InterPro" id="IPR023367">
    <property type="entry name" value="Peptidase_M42_dom2"/>
</dbReference>
<reference evidence="9 10" key="1">
    <citation type="submission" date="2015-09" db="EMBL/GenBank/DDBJ databases">
        <title>Draft genome sequence of Alicyclobacillus ferrooxydans DSM 22381.</title>
        <authorList>
            <person name="Hemp J."/>
        </authorList>
    </citation>
    <scope>NUCLEOTIDE SEQUENCE [LARGE SCALE GENOMIC DNA]</scope>
    <source>
        <strain evidence="9 10">TC-34</strain>
    </source>
</reference>
<feature type="binding site" evidence="8">
    <location>
        <position position="169"/>
    </location>
    <ligand>
        <name>Zn(2+)</name>
        <dbReference type="ChEBI" id="CHEBI:29105"/>
        <label>2</label>
    </ligand>
</feature>
<feature type="binding site" evidence="8">
    <location>
        <position position="308"/>
    </location>
    <ligand>
        <name>Zn(2+)</name>
        <dbReference type="ChEBI" id="CHEBI:29105"/>
        <label>2</label>
    </ligand>
</feature>
<dbReference type="CDD" id="cd05656">
    <property type="entry name" value="M42_Frv"/>
    <property type="match status" value="1"/>
</dbReference>
<protein>
    <submittedName>
        <fullName evidence="9">Peptidase M42</fullName>
    </submittedName>
</protein>
<evidence type="ECO:0000256" key="7">
    <source>
        <dbReference type="PIRSR" id="PIRSR001123-1"/>
    </source>
</evidence>
<dbReference type="PIRSF" id="PIRSF001123">
    <property type="entry name" value="PepA_GA"/>
    <property type="match status" value="1"/>
</dbReference>
<dbReference type="SUPFAM" id="SSF101821">
    <property type="entry name" value="Aminopeptidase/glucanase lid domain"/>
    <property type="match status" value="1"/>
</dbReference>
<evidence type="ECO:0000256" key="3">
    <source>
        <dbReference type="ARBA" id="ARBA00022670"/>
    </source>
</evidence>
<organism evidence="9 10">
    <name type="scientific">Alicyclobacillus ferrooxydans</name>
    <dbReference type="NCBI Taxonomy" id="471514"/>
    <lineage>
        <taxon>Bacteria</taxon>
        <taxon>Bacillati</taxon>
        <taxon>Bacillota</taxon>
        <taxon>Bacilli</taxon>
        <taxon>Bacillales</taxon>
        <taxon>Alicyclobacillaceae</taxon>
        <taxon>Alicyclobacillus</taxon>
    </lineage>
</organism>
<dbReference type="PANTHER" id="PTHR32481:SF0">
    <property type="entry name" value="AMINOPEPTIDASE YPDE-RELATED"/>
    <property type="match status" value="1"/>
</dbReference>
<accession>A0A0P9CYQ5</accession>
<comment type="similarity">
    <text evidence="1 6">Belongs to the peptidase M42 family.</text>
</comment>
<comment type="cofactor">
    <cofactor evidence="8">
        <name>a divalent metal cation</name>
        <dbReference type="ChEBI" id="CHEBI:60240"/>
    </cofactor>
    <text evidence="8">Binds 2 divalent metal cations per subunit.</text>
</comment>
<evidence type="ECO:0000313" key="10">
    <source>
        <dbReference type="Proteomes" id="UP000050482"/>
    </source>
</evidence>
<feature type="binding site" evidence="8">
    <location>
        <position position="198"/>
    </location>
    <ligand>
        <name>Zn(2+)</name>
        <dbReference type="ChEBI" id="CHEBI:29105"/>
        <label>2</label>
    </ligand>
</feature>
<feature type="binding site" evidence="8">
    <location>
        <position position="59"/>
    </location>
    <ligand>
        <name>Zn(2+)</name>
        <dbReference type="ChEBI" id="CHEBI:29105"/>
        <label>1</label>
    </ligand>
</feature>
<dbReference type="InterPro" id="IPR051464">
    <property type="entry name" value="Peptidase_M42_aminopept"/>
</dbReference>
<evidence type="ECO:0000256" key="1">
    <source>
        <dbReference type="ARBA" id="ARBA00006272"/>
    </source>
</evidence>
<keyword evidence="5" id="KW-0378">Hydrolase</keyword>
<dbReference type="OrthoDB" id="9772053at2"/>
<evidence type="ECO:0000256" key="2">
    <source>
        <dbReference type="ARBA" id="ARBA00022438"/>
    </source>
</evidence>
<name>A0A0P9CYQ5_9BACL</name>
<dbReference type="PATRIC" id="fig|471514.4.peg.3205"/>
<dbReference type="InterPro" id="IPR008007">
    <property type="entry name" value="Peptidase_M42"/>
</dbReference>
<keyword evidence="3" id="KW-0645">Protease</keyword>
<dbReference type="Gene3D" id="3.40.630.10">
    <property type="entry name" value="Zn peptidases"/>
    <property type="match status" value="1"/>
</dbReference>
<dbReference type="AlphaFoldDB" id="A0A0P9CYQ5"/>
<feature type="binding site" evidence="8">
    <location>
        <position position="220"/>
    </location>
    <ligand>
        <name>Zn(2+)</name>
        <dbReference type="ChEBI" id="CHEBI:29105"/>
        <label>1</label>
    </ligand>
</feature>